<gene>
    <name evidence="2" type="ORF">PAXRUDRAFT_825784</name>
</gene>
<accession>A0A0D0EAG7</accession>
<sequence length="81" mass="8911">MCVDYGQLLVTTNSLIEKLLPSNWQMSVTSCRLVMIALKEVAICLPVEHNQGHSSSNIGHDLDAQEGDGSTERSRLSRRGI</sequence>
<reference evidence="2 3" key="1">
    <citation type="submission" date="2014-04" db="EMBL/GenBank/DDBJ databases">
        <authorList>
            <consortium name="DOE Joint Genome Institute"/>
            <person name="Kuo A."/>
            <person name="Kohler A."/>
            <person name="Jargeat P."/>
            <person name="Nagy L.G."/>
            <person name="Floudas D."/>
            <person name="Copeland A."/>
            <person name="Barry K.W."/>
            <person name="Cichocki N."/>
            <person name="Veneault-Fourrey C."/>
            <person name="LaButti K."/>
            <person name="Lindquist E.A."/>
            <person name="Lipzen A."/>
            <person name="Lundell T."/>
            <person name="Morin E."/>
            <person name="Murat C."/>
            <person name="Sun H."/>
            <person name="Tunlid A."/>
            <person name="Henrissat B."/>
            <person name="Grigoriev I.V."/>
            <person name="Hibbett D.S."/>
            <person name="Martin F."/>
            <person name="Nordberg H.P."/>
            <person name="Cantor M.N."/>
            <person name="Hua S.X."/>
        </authorList>
    </citation>
    <scope>NUCLEOTIDE SEQUENCE [LARGE SCALE GENOMIC DNA]</scope>
    <source>
        <strain evidence="2 3">Ve08.2h10</strain>
    </source>
</reference>
<organism evidence="2 3">
    <name type="scientific">Paxillus rubicundulus Ve08.2h10</name>
    <dbReference type="NCBI Taxonomy" id="930991"/>
    <lineage>
        <taxon>Eukaryota</taxon>
        <taxon>Fungi</taxon>
        <taxon>Dikarya</taxon>
        <taxon>Basidiomycota</taxon>
        <taxon>Agaricomycotina</taxon>
        <taxon>Agaricomycetes</taxon>
        <taxon>Agaricomycetidae</taxon>
        <taxon>Boletales</taxon>
        <taxon>Paxilineae</taxon>
        <taxon>Paxillaceae</taxon>
        <taxon>Paxillus</taxon>
    </lineage>
</organism>
<dbReference type="Proteomes" id="UP000054538">
    <property type="component" value="Unassembled WGS sequence"/>
</dbReference>
<dbReference type="HOGENOM" id="CLU_2574554_0_0_1"/>
<evidence type="ECO:0000313" key="3">
    <source>
        <dbReference type="Proteomes" id="UP000054538"/>
    </source>
</evidence>
<dbReference type="InParanoid" id="A0A0D0EAG7"/>
<protein>
    <submittedName>
        <fullName evidence="2">Unplaced genomic scaffold scaffold_156, whole genome shotgun sequence</fullName>
    </submittedName>
</protein>
<feature type="region of interest" description="Disordered" evidence="1">
    <location>
        <begin position="50"/>
        <end position="81"/>
    </location>
</feature>
<dbReference type="AlphaFoldDB" id="A0A0D0EAG7"/>
<dbReference type="EMBL" id="KN824978">
    <property type="protein sequence ID" value="KIK96595.1"/>
    <property type="molecule type" value="Genomic_DNA"/>
</dbReference>
<reference evidence="3" key="2">
    <citation type="submission" date="2015-01" db="EMBL/GenBank/DDBJ databases">
        <title>Evolutionary Origins and Diversification of the Mycorrhizal Mutualists.</title>
        <authorList>
            <consortium name="DOE Joint Genome Institute"/>
            <consortium name="Mycorrhizal Genomics Consortium"/>
            <person name="Kohler A."/>
            <person name="Kuo A."/>
            <person name="Nagy L.G."/>
            <person name="Floudas D."/>
            <person name="Copeland A."/>
            <person name="Barry K.W."/>
            <person name="Cichocki N."/>
            <person name="Veneault-Fourrey C."/>
            <person name="LaButti K."/>
            <person name="Lindquist E.A."/>
            <person name="Lipzen A."/>
            <person name="Lundell T."/>
            <person name="Morin E."/>
            <person name="Murat C."/>
            <person name="Riley R."/>
            <person name="Ohm R."/>
            <person name="Sun H."/>
            <person name="Tunlid A."/>
            <person name="Henrissat B."/>
            <person name="Grigoriev I.V."/>
            <person name="Hibbett D.S."/>
            <person name="Martin F."/>
        </authorList>
    </citation>
    <scope>NUCLEOTIDE SEQUENCE [LARGE SCALE GENOMIC DNA]</scope>
    <source>
        <strain evidence="3">Ve08.2h10</strain>
    </source>
</reference>
<proteinExistence type="predicted"/>
<evidence type="ECO:0000256" key="1">
    <source>
        <dbReference type="SAM" id="MobiDB-lite"/>
    </source>
</evidence>
<name>A0A0D0EAG7_9AGAM</name>
<keyword evidence="3" id="KW-1185">Reference proteome</keyword>
<evidence type="ECO:0000313" key="2">
    <source>
        <dbReference type="EMBL" id="KIK96595.1"/>
    </source>
</evidence>